<dbReference type="SUPFAM" id="SSF48264">
    <property type="entry name" value="Cytochrome P450"/>
    <property type="match status" value="1"/>
</dbReference>
<evidence type="ECO:0000313" key="3">
    <source>
        <dbReference type="EMBL" id="KAJ8312167.1"/>
    </source>
</evidence>
<organism evidence="3 4">
    <name type="scientific">Tegillarca granosa</name>
    <name type="common">Malaysian cockle</name>
    <name type="synonym">Anadara granosa</name>
    <dbReference type="NCBI Taxonomy" id="220873"/>
    <lineage>
        <taxon>Eukaryota</taxon>
        <taxon>Metazoa</taxon>
        <taxon>Spiralia</taxon>
        <taxon>Lophotrochozoa</taxon>
        <taxon>Mollusca</taxon>
        <taxon>Bivalvia</taxon>
        <taxon>Autobranchia</taxon>
        <taxon>Pteriomorphia</taxon>
        <taxon>Arcoida</taxon>
        <taxon>Arcoidea</taxon>
        <taxon>Arcidae</taxon>
        <taxon>Tegillarca</taxon>
    </lineage>
</organism>
<proteinExistence type="inferred from homology"/>
<dbReference type="PANTHER" id="PTHR24291">
    <property type="entry name" value="CYTOCHROME P450 FAMILY 4"/>
    <property type="match status" value="1"/>
</dbReference>
<dbReference type="Gene3D" id="1.10.630.10">
    <property type="entry name" value="Cytochrome P450"/>
    <property type="match status" value="1"/>
</dbReference>
<comment type="caution">
    <text evidence="3">The sequence shown here is derived from an EMBL/GenBank/DDBJ whole genome shotgun (WGS) entry which is preliminary data.</text>
</comment>
<dbReference type="PANTHER" id="PTHR24291:SF201">
    <property type="entry name" value="CYTOCHROME P450, FAMILY 4, SUBFAMILY B, POLYPEPTIDE 7"/>
    <property type="match status" value="1"/>
</dbReference>
<dbReference type="InterPro" id="IPR050196">
    <property type="entry name" value="Cytochrome_P450_Monoox"/>
</dbReference>
<sequence length="398" mass="46083">MSPVLTVVVDVDKSKGEGLLISDGPLWERSRRLLTPAFHFEILRKYFPVYNSVAEVFMTRIWEEAESGKSVEFFQYVSKATLDTILRCSMSYVGNVQDKKNVHPYVDAVNSLSHLLWKRMLSPFKYPDFIYQLTSEGRENQRHCKSVHEFTEAVIKKRRKELESGQIVQNRHPDFLDILLTAKDDSGVGFTDLEIRNEVDTFTFEGHDTTASAISWIIYALGKYEDEQERVFKEIKSVLGDKDEVSWSDVQELQLLTCFIKESMRFYSPVPLVARLLRKPLIIDGVEIPCGPRVDINIYCIHHNPEVWPDHMVFKPERFDRSTQDRHPFAFVPFSAGPRNCIGQTFAMDEIKVITAKLIKRFIIKLDPDHQTDILPDVVTRATSGIKIIFQKRYIDSR</sequence>
<protein>
    <submittedName>
        <fullName evidence="3">Uncharacterized protein</fullName>
    </submittedName>
</protein>
<keyword evidence="2" id="KW-0503">Monooxygenase</keyword>
<evidence type="ECO:0000256" key="2">
    <source>
        <dbReference type="RuleBase" id="RU000461"/>
    </source>
</evidence>
<dbReference type="EMBL" id="JARBDR010000440">
    <property type="protein sequence ID" value="KAJ8312167.1"/>
    <property type="molecule type" value="Genomic_DNA"/>
</dbReference>
<dbReference type="PROSITE" id="PS00086">
    <property type="entry name" value="CYTOCHROME_P450"/>
    <property type="match status" value="1"/>
</dbReference>
<evidence type="ECO:0000313" key="4">
    <source>
        <dbReference type="Proteomes" id="UP001217089"/>
    </source>
</evidence>
<keyword evidence="4" id="KW-1185">Reference proteome</keyword>
<dbReference type="PRINTS" id="PR00385">
    <property type="entry name" value="P450"/>
</dbReference>
<dbReference type="InterPro" id="IPR002401">
    <property type="entry name" value="Cyt_P450_E_grp-I"/>
</dbReference>
<dbReference type="CDD" id="cd20659">
    <property type="entry name" value="CYP4B_4F-like"/>
    <property type="match status" value="1"/>
</dbReference>
<dbReference type="InterPro" id="IPR017972">
    <property type="entry name" value="Cyt_P450_CS"/>
</dbReference>
<keyword evidence="2" id="KW-0349">Heme</keyword>
<dbReference type="PRINTS" id="PR00463">
    <property type="entry name" value="EP450I"/>
</dbReference>
<reference evidence="3 4" key="1">
    <citation type="submission" date="2022-12" db="EMBL/GenBank/DDBJ databases">
        <title>Chromosome-level genome of Tegillarca granosa.</title>
        <authorList>
            <person name="Kim J."/>
        </authorList>
    </citation>
    <scope>NUCLEOTIDE SEQUENCE [LARGE SCALE GENOMIC DNA]</scope>
    <source>
        <strain evidence="3">Teg-2019</strain>
        <tissue evidence="3">Adductor muscle</tissue>
    </source>
</reference>
<keyword evidence="2" id="KW-0560">Oxidoreductase</keyword>
<dbReference type="Proteomes" id="UP001217089">
    <property type="component" value="Unassembled WGS sequence"/>
</dbReference>
<name>A0ABQ9F7B4_TEGGR</name>
<gene>
    <name evidence="3" type="ORF">KUTeg_009540</name>
</gene>
<comment type="similarity">
    <text evidence="1 2">Belongs to the cytochrome P450 family.</text>
</comment>
<keyword evidence="2" id="KW-0408">Iron</keyword>
<keyword evidence="2" id="KW-0479">Metal-binding</keyword>
<dbReference type="Pfam" id="PF00067">
    <property type="entry name" value="p450"/>
    <property type="match status" value="1"/>
</dbReference>
<evidence type="ECO:0000256" key="1">
    <source>
        <dbReference type="ARBA" id="ARBA00010617"/>
    </source>
</evidence>
<accession>A0ABQ9F7B4</accession>
<dbReference type="InterPro" id="IPR036396">
    <property type="entry name" value="Cyt_P450_sf"/>
</dbReference>
<dbReference type="InterPro" id="IPR001128">
    <property type="entry name" value="Cyt_P450"/>
</dbReference>